<dbReference type="InterPro" id="IPR010997">
    <property type="entry name" value="HRDC-like_sf"/>
</dbReference>
<dbReference type="Gene3D" id="1.20.5.350">
    <property type="match status" value="1"/>
</dbReference>
<dbReference type="Proteomes" id="UP001229346">
    <property type="component" value="Unassembled WGS sequence"/>
</dbReference>
<dbReference type="EMBL" id="JAUSSU010000001">
    <property type="protein sequence ID" value="MDQ0110961.1"/>
    <property type="molecule type" value="Genomic_DNA"/>
</dbReference>
<evidence type="ECO:0000313" key="3">
    <source>
        <dbReference type="Proteomes" id="UP001229346"/>
    </source>
</evidence>
<name>A0ABT9TUC8_PAEHA</name>
<gene>
    <name evidence="2" type="ORF">J2T15_000377</name>
</gene>
<reference evidence="2 3" key="1">
    <citation type="submission" date="2023-07" db="EMBL/GenBank/DDBJ databases">
        <title>Sorghum-associated microbial communities from plants grown in Nebraska, USA.</title>
        <authorList>
            <person name="Schachtman D."/>
        </authorList>
    </citation>
    <scope>NUCLEOTIDE SEQUENCE [LARGE SCALE GENOMIC DNA]</scope>
    <source>
        <strain evidence="2 3">CC482</strain>
    </source>
</reference>
<keyword evidence="3" id="KW-1185">Reference proteome</keyword>
<dbReference type="SMART" id="SM00341">
    <property type="entry name" value="HRDC"/>
    <property type="match status" value="1"/>
</dbReference>
<dbReference type="Gene3D" id="1.10.150.80">
    <property type="entry name" value="HRDC domain"/>
    <property type="match status" value="1"/>
</dbReference>
<dbReference type="InterPro" id="IPR038077">
    <property type="entry name" value="Troponin_sf"/>
</dbReference>
<dbReference type="InterPro" id="IPR002121">
    <property type="entry name" value="HRDC_dom"/>
</dbReference>
<dbReference type="PROSITE" id="PS50967">
    <property type="entry name" value="HRDC"/>
    <property type="match status" value="1"/>
</dbReference>
<dbReference type="Pfam" id="PF00570">
    <property type="entry name" value="HRDC"/>
    <property type="match status" value="1"/>
</dbReference>
<dbReference type="InterPro" id="IPR044876">
    <property type="entry name" value="HRDC_dom_sf"/>
</dbReference>
<protein>
    <submittedName>
        <fullName evidence="2">Biotin operon repressor</fullName>
    </submittedName>
</protein>
<proteinExistence type="predicted"/>
<evidence type="ECO:0000313" key="2">
    <source>
        <dbReference type="EMBL" id="MDQ0110961.1"/>
    </source>
</evidence>
<comment type="caution">
    <text evidence="2">The sequence shown here is derived from an EMBL/GenBank/DDBJ whole genome shotgun (WGS) entry which is preliminary data.</text>
</comment>
<dbReference type="SUPFAM" id="SSF47819">
    <property type="entry name" value="HRDC-like"/>
    <property type="match status" value="1"/>
</dbReference>
<accession>A0ABT9TUC8</accession>
<organism evidence="2 3">
    <name type="scientific">Paenibacillus harenae</name>
    <dbReference type="NCBI Taxonomy" id="306543"/>
    <lineage>
        <taxon>Bacteria</taxon>
        <taxon>Bacillati</taxon>
        <taxon>Bacillota</taxon>
        <taxon>Bacilli</taxon>
        <taxon>Bacillales</taxon>
        <taxon>Paenibacillaceae</taxon>
        <taxon>Paenibacillus</taxon>
    </lineage>
</organism>
<sequence length="332" mass="38337">MQIVFLNTFEKTEADHRVISSQLSICERQGVWSVLWMEGEQSEGNPETWFEGTSWEEMMIAFRHGIARKMGEGYTPIIDGMLEERRTSAGSFLTMLQCYGELHANQELFQSLREWRRAKAASEKKSAYLVSTNRMLWMISAFVPHSEEELAQIPGWGNAKLAAYAEEVIAVTNRFARETAFPLQWVAEKLDTSAYTGWLFKQKETKYKNQMDRHSAKKQILLAAQQGGTIGLLEEKLDLSRRELIDRIEQLEQEGYDLEPLINRELSEMPEEEQQLVWHALTSVGDRYLKPVLQQVYGSSEASELGKPVDTLYEKLRLIRLRFRRSSTDKAV</sequence>
<evidence type="ECO:0000259" key="1">
    <source>
        <dbReference type="PROSITE" id="PS50967"/>
    </source>
</evidence>
<dbReference type="RefSeq" id="WP_307200480.1">
    <property type="nucleotide sequence ID" value="NZ_JAUSSU010000001.1"/>
</dbReference>
<feature type="domain" description="HRDC" evidence="1">
    <location>
        <begin position="102"/>
        <end position="182"/>
    </location>
</feature>